<dbReference type="InterPro" id="IPR001461">
    <property type="entry name" value="Aspartic_peptidase_A1"/>
</dbReference>
<evidence type="ECO:0000313" key="4">
    <source>
        <dbReference type="EMBL" id="KAH7522374.1"/>
    </source>
</evidence>
<keyword evidence="2" id="KW-0732">Signal</keyword>
<feature type="domain" description="Xylanase inhibitor N-terminal" evidence="3">
    <location>
        <begin position="26"/>
        <end position="205"/>
    </location>
</feature>
<protein>
    <recommendedName>
        <fullName evidence="3">Xylanase inhibitor N-terminal domain-containing protein</fullName>
    </recommendedName>
</protein>
<gene>
    <name evidence="4" type="ORF">FEM48_Zijuj07G0131600</name>
</gene>
<evidence type="ECO:0000256" key="1">
    <source>
        <dbReference type="ARBA" id="ARBA00007447"/>
    </source>
</evidence>
<evidence type="ECO:0000256" key="2">
    <source>
        <dbReference type="ARBA" id="ARBA00022729"/>
    </source>
</evidence>
<dbReference type="AlphaFoldDB" id="A0A978V4U1"/>
<dbReference type="SUPFAM" id="SSF50630">
    <property type="entry name" value="Acid proteases"/>
    <property type="match status" value="1"/>
</dbReference>
<comment type="caution">
    <text evidence="4">The sequence shown here is derived from an EMBL/GenBank/DDBJ whole genome shotgun (WGS) entry which is preliminary data.</text>
</comment>
<dbReference type="FunFam" id="2.40.70.10:FF:000045">
    <property type="entry name" value="Basic 7S globulin"/>
    <property type="match status" value="1"/>
</dbReference>
<dbReference type="PANTHER" id="PTHR47965:SF103">
    <property type="entry name" value="EUKARYOTIC ASPARTYL PROTEASE FAMILY PROTEIN"/>
    <property type="match status" value="1"/>
</dbReference>
<dbReference type="Gene3D" id="2.40.70.10">
    <property type="entry name" value="Acid Proteases"/>
    <property type="match status" value="1"/>
</dbReference>
<evidence type="ECO:0000313" key="5">
    <source>
        <dbReference type="Proteomes" id="UP000813462"/>
    </source>
</evidence>
<organism evidence="4 5">
    <name type="scientific">Ziziphus jujuba var. spinosa</name>
    <dbReference type="NCBI Taxonomy" id="714518"/>
    <lineage>
        <taxon>Eukaryota</taxon>
        <taxon>Viridiplantae</taxon>
        <taxon>Streptophyta</taxon>
        <taxon>Embryophyta</taxon>
        <taxon>Tracheophyta</taxon>
        <taxon>Spermatophyta</taxon>
        <taxon>Magnoliopsida</taxon>
        <taxon>eudicotyledons</taxon>
        <taxon>Gunneridae</taxon>
        <taxon>Pentapetalae</taxon>
        <taxon>rosids</taxon>
        <taxon>fabids</taxon>
        <taxon>Rosales</taxon>
        <taxon>Rhamnaceae</taxon>
        <taxon>Paliureae</taxon>
        <taxon>Ziziphus</taxon>
    </lineage>
</organism>
<dbReference type="InterPro" id="IPR021109">
    <property type="entry name" value="Peptidase_aspartic_dom_sf"/>
</dbReference>
<dbReference type="InterPro" id="IPR032861">
    <property type="entry name" value="TAXi_N"/>
</dbReference>
<evidence type="ECO:0000259" key="3">
    <source>
        <dbReference type="Pfam" id="PF14543"/>
    </source>
</evidence>
<dbReference type="Pfam" id="PF14543">
    <property type="entry name" value="TAXi_N"/>
    <property type="match status" value="1"/>
</dbReference>
<accession>A0A978V4U1</accession>
<proteinExistence type="inferred from homology"/>
<dbReference type="GO" id="GO:0004190">
    <property type="term" value="F:aspartic-type endopeptidase activity"/>
    <property type="evidence" value="ECO:0007669"/>
    <property type="project" value="InterPro"/>
</dbReference>
<comment type="similarity">
    <text evidence="1">Belongs to the peptidase A1 family.</text>
</comment>
<dbReference type="Proteomes" id="UP000813462">
    <property type="component" value="Unassembled WGS sequence"/>
</dbReference>
<reference evidence="4" key="1">
    <citation type="journal article" date="2021" name="Front. Plant Sci.">
        <title>Chromosome-Scale Genome Assembly for Chinese Sour Jujube and Insights Into Its Genome Evolution and Domestication Signature.</title>
        <authorList>
            <person name="Shen L.-Y."/>
            <person name="Luo H."/>
            <person name="Wang X.-L."/>
            <person name="Wang X.-M."/>
            <person name="Qiu X.-J."/>
            <person name="Liu H."/>
            <person name="Zhou S.-S."/>
            <person name="Jia K.-H."/>
            <person name="Nie S."/>
            <person name="Bao Y.-T."/>
            <person name="Zhang R.-G."/>
            <person name="Yun Q.-Z."/>
            <person name="Chai Y.-H."/>
            <person name="Lu J.-Y."/>
            <person name="Li Y."/>
            <person name="Zhao S.-W."/>
            <person name="Mao J.-F."/>
            <person name="Jia S.-G."/>
            <person name="Mao Y.-M."/>
        </authorList>
    </citation>
    <scope>NUCLEOTIDE SEQUENCE</scope>
    <source>
        <strain evidence="4">AT0</strain>
        <tissue evidence="4">Leaf</tissue>
    </source>
</reference>
<sequence length="238" mass="26063">MAKSPPFFKPMTLLFPVKKDSSTFQYITQIKQRTPLVPIKLALDLGGEYVSIDCQKHNYVSSTYRPVSCGSAQCLLANDKTCRSCTPQHPISKPQECKPHICLVNPYNPVAHIVISGAELGQDIVSVQSTNGSNPGGMVYVPNFLFSCADTSFLEGLTNGVKGIAGLGKNKLGLPYQFASDFNLSRKFSICLSSSTTSYGVIFIGVLPNIFRPNNIDLSKFLTYTTLINFPPNMDDDF</sequence>
<name>A0A978V4U1_ZIZJJ</name>
<dbReference type="GO" id="GO:0006508">
    <property type="term" value="P:proteolysis"/>
    <property type="evidence" value="ECO:0007669"/>
    <property type="project" value="InterPro"/>
</dbReference>
<dbReference type="EMBL" id="JAEACU010000007">
    <property type="protein sequence ID" value="KAH7522374.1"/>
    <property type="molecule type" value="Genomic_DNA"/>
</dbReference>
<dbReference type="PANTHER" id="PTHR47965">
    <property type="entry name" value="ASPARTYL PROTEASE-RELATED"/>
    <property type="match status" value="1"/>
</dbReference>